<dbReference type="InterPro" id="IPR056737">
    <property type="entry name" value="Beta-prop_ATRN-MKLN-like"/>
</dbReference>
<dbReference type="SUPFAM" id="SSF117281">
    <property type="entry name" value="Kelch motif"/>
    <property type="match status" value="1"/>
</dbReference>
<dbReference type="KEGG" id="bgt:106055898"/>
<keyword evidence="1" id="KW-0880">Kelch repeat</keyword>
<evidence type="ECO:0000313" key="5">
    <source>
        <dbReference type="Proteomes" id="UP000076420"/>
    </source>
</evidence>
<dbReference type="AlphaFoldDB" id="A0A2C9KXS1"/>
<evidence type="ECO:0000256" key="2">
    <source>
        <dbReference type="ARBA" id="ARBA00022737"/>
    </source>
</evidence>
<evidence type="ECO:0000256" key="1">
    <source>
        <dbReference type="ARBA" id="ARBA00022441"/>
    </source>
</evidence>
<dbReference type="OrthoDB" id="10251809at2759"/>
<reference evidence="4" key="1">
    <citation type="submission" date="2020-05" db="UniProtKB">
        <authorList>
            <consortium name="EnsemblMetazoa"/>
        </authorList>
    </citation>
    <scope>IDENTIFICATION</scope>
    <source>
        <strain evidence="4">BB02</strain>
    </source>
</reference>
<dbReference type="PANTHER" id="PTHR47196">
    <property type="entry name" value="KELCH DOMAIN-CONTAINING PROTEIN 9"/>
    <property type="match status" value="1"/>
</dbReference>
<dbReference type="VEuPathDB" id="VectorBase:BGLB024779"/>
<organism evidence="4 5">
    <name type="scientific">Biomphalaria glabrata</name>
    <name type="common">Bloodfluke planorb</name>
    <name type="synonym">Freshwater snail</name>
    <dbReference type="NCBI Taxonomy" id="6526"/>
    <lineage>
        <taxon>Eukaryota</taxon>
        <taxon>Metazoa</taxon>
        <taxon>Spiralia</taxon>
        <taxon>Lophotrochozoa</taxon>
        <taxon>Mollusca</taxon>
        <taxon>Gastropoda</taxon>
        <taxon>Heterobranchia</taxon>
        <taxon>Euthyneura</taxon>
        <taxon>Panpulmonata</taxon>
        <taxon>Hygrophila</taxon>
        <taxon>Lymnaeoidea</taxon>
        <taxon>Planorbidae</taxon>
        <taxon>Biomphalaria</taxon>
    </lineage>
</organism>
<protein>
    <recommendedName>
        <fullName evidence="3">Attractin/MKLN-like beta-propeller domain-containing protein</fullName>
    </recommendedName>
</protein>
<dbReference type="VEuPathDB" id="VectorBase:BGLAX_027458"/>
<dbReference type="Proteomes" id="UP000076420">
    <property type="component" value="Unassembled WGS sequence"/>
</dbReference>
<dbReference type="RefSeq" id="XP_013067845.2">
    <property type="nucleotide sequence ID" value="XM_013212391.2"/>
</dbReference>
<name>A0A2C9KXS1_BIOGL</name>
<dbReference type="STRING" id="6526.A0A2C9KXS1"/>
<dbReference type="EnsemblMetazoa" id="BGLB024779-RA">
    <property type="protein sequence ID" value="BGLB024779-PA"/>
    <property type="gene ID" value="BGLB024779"/>
</dbReference>
<feature type="domain" description="Attractin/MKLN-like beta-propeller" evidence="3">
    <location>
        <begin position="89"/>
        <end position="332"/>
    </location>
</feature>
<accession>A0A2C9KXS1</accession>
<keyword evidence="2" id="KW-0677">Repeat</keyword>
<dbReference type="PANTHER" id="PTHR47196:SF1">
    <property type="entry name" value="KELCH DOMAIN-CONTAINING PROTEIN 9"/>
    <property type="match status" value="1"/>
</dbReference>
<dbReference type="InterPro" id="IPR042941">
    <property type="entry name" value="KLDC9"/>
</dbReference>
<dbReference type="Gene3D" id="2.120.10.80">
    <property type="entry name" value="Kelch-type beta propeller"/>
    <property type="match status" value="2"/>
</dbReference>
<evidence type="ECO:0000259" key="3">
    <source>
        <dbReference type="Pfam" id="PF24981"/>
    </source>
</evidence>
<gene>
    <name evidence="4" type="primary">106055898</name>
</gene>
<dbReference type="InterPro" id="IPR011043">
    <property type="entry name" value="Gal_Oxase/kelch_b-propeller"/>
</dbReference>
<proteinExistence type="predicted"/>
<sequence>MAMVSQHRSRSLLTRISNLDLTESNCSSHIGLKFMKQLKLKHTHSSNEFSHKTRVCARSKSLVLQRNCSMSKPVMTVTWEPVAPLGPNAAFHACALVGKTLYFHGGIKDASSSSVPSKQFFKLNLDTLLWEKVAAPGSPALSHHAAVVLENRYFTLIGGWNGKKRLASIYVYDTVENKWMEMTHQGFPSGAGLSSHTATLTTNGKVLVIGREGSLRTQRKHGNMYILSGSVASNQFIYTSYTNNIISRSGHTVNLIGNNLYILGGRSDMLFEKFVGIDYKKNSSCMLLDSIGKEINSSHQQHLEKLPCGRKHHISAATNDFILMHGGETFDGKAHAPVGDLFLITLKPITKFYQLHSSQLCRSGHACIVLPNRIFIHGGRSGKNVINSGLYELKITTS</sequence>
<dbReference type="Pfam" id="PF24981">
    <property type="entry name" value="Beta-prop_ATRN-LZTR1"/>
    <property type="match status" value="1"/>
</dbReference>
<evidence type="ECO:0000313" key="4">
    <source>
        <dbReference type="EnsemblMetazoa" id="BGLB024779-PA"/>
    </source>
</evidence>
<dbReference type="SUPFAM" id="SSF50965">
    <property type="entry name" value="Galactose oxidase, central domain"/>
    <property type="match status" value="1"/>
</dbReference>
<dbReference type="InterPro" id="IPR015915">
    <property type="entry name" value="Kelch-typ_b-propeller"/>
</dbReference>
<dbReference type="GO" id="GO:0030332">
    <property type="term" value="F:cyclin binding"/>
    <property type="evidence" value="ECO:0007669"/>
    <property type="project" value="TreeGrafter"/>
</dbReference>